<dbReference type="SUPFAM" id="SSF52499">
    <property type="entry name" value="Isochorismatase-like hydrolases"/>
    <property type="match status" value="1"/>
</dbReference>
<sequence length="338" mass="37380">MTTTKRKYDELKIDGPPLFCNNNFTTAAATSSPQQESSSSTAAKVDGHLHRHHHCPPLDASKTALLIVDVQPEYWSECPPVRHDFPAFPTHLSSLIQNCRTQNTKRIIWVRADYSYEHSPWLHQFARLHEGTIPPIVRPSSKWEEFATPLDGEMVITKTSWSSTSGGTGLLDTLKQDGIDTVLVCGLITSVCVQHSAFGVFEAGYRTILVTDACADRGRERHEAALALYGDYMYELRSVESLKVELEEQQQQKKGKKKKHKKNDGSTNNKEVMSSIMKGVSVSLPFHKDGAGNVGRRDKKMMIKSESNDSLTSATSYDDSVSSIEDHGVAVGGAVADE</sequence>
<dbReference type="Pfam" id="PF00857">
    <property type="entry name" value="Isochorismatase"/>
    <property type="match status" value="1"/>
</dbReference>
<dbReference type="InterPro" id="IPR000868">
    <property type="entry name" value="Isochorismatase-like_dom"/>
</dbReference>
<gene>
    <name evidence="5" type="ORF">QTG54_014798</name>
</gene>
<evidence type="ECO:0000313" key="6">
    <source>
        <dbReference type="Proteomes" id="UP001224775"/>
    </source>
</evidence>
<comment type="similarity">
    <text evidence="1">Belongs to the isochorismatase family.</text>
</comment>
<feature type="region of interest" description="Disordered" evidence="3">
    <location>
        <begin position="247"/>
        <end position="272"/>
    </location>
</feature>
<comment type="caution">
    <text evidence="5">The sequence shown here is derived from an EMBL/GenBank/DDBJ whole genome shotgun (WGS) entry which is preliminary data.</text>
</comment>
<feature type="domain" description="Isochorismatase-like" evidence="4">
    <location>
        <begin position="63"/>
        <end position="236"/>
    </location>
</feature>
<dbReference type="GO" id="GO:0016787">
    <property type="term" value="F:hydrolase activity"/>
    <property type="evidence" value="ECO:0007669"/>
    <property type="project" value="UniProtKB-KW"/>
</dbReference>
<reference evidence="5" key="1">
    <citation type="submission" date="2023-06" db="EMBL/GenBank/DDBJ databases">
        <title>Survivors Of The Sea: Transcriptome response of Skeletonema marinoi to long-term dormancy.</title>
        <authorList>
            <person name="Pinder M.I.M."/>
            <person name="Kourtchenko O."/>
            <person name="Robertson E.K."/>
            <person name="Larsson T."/>
            <person name="Maumus F."/>
            <person name="Osuna-Cruz C.M."/>
            <person name="Vancaester E."/>
            <person name="Stenow R."/>
            <person name="Vandepoele K."/>
            <person name="Ploug H."/>
            <person name="Bruchert V."/>
            <person name="Godhe A."/>
            <person name="Topel M."/>
        </authorList>
    </citation>
    <scope>NUCLEOTIDE SEQUENCE</scope>
    <source>
        <strain evidence="5">R05AC</strain>
    </source>
</reference>
<organism evidence="5 6">
    <name type="scientific">Skeletonema marinoi</name>
    <dbReference type="NCBI Taxonomy" id="267567"/>
    <lineage>
        <taxon>Eukaryota</taxon>
        <taxon>Sar</taxon>
        <taxon>Stramenopiles</taxon>
        <taxon>Ochrophyta</taxon>
        <taxon>Bacillariophyta</taxon>
        <taxon>Coscinodiscophyceae</taxon>
        <taxon>Thalassiosirophycidae</taxon>
        <taxon>Thalassiosirales</taxon>
        <taxon>Skeletonemataceae</taxon>
        <taxon>Skeletonema</taxon>
        <taxon>Skeletonema marinoi-dohrnii complex</taxon>
    </lineage>
</organism>
<name>A0AAD9D6C4_9STRA</name>
<dbReference type="Proteomes" id="UP001224775">
    <property type="component" value="Unassembled WGS sequence"/>
</dbReference>
<feature type="compositionally biased region" description="Polar residues" evidence="3">
    <location>
        <begin position="308"/>
        <end position="319"/>
    </location>
</feature>
<evidence type="ECO:0000256" key="2">
    <source>
        <dbReference type="ARBA" id="ARBA00022801"/>
    </source>
</evidence>
<feature type="compositionally biased region" description="Basic residues" evidence="3">
    <location>
        <begin position="253"/>
        <end position="262"/>
    </location>
</feature>
<accession>A0AAD9D6C4</accession>
<dbReference type="AlphaFoldDB" id="A0AAD9D6C4"/>
<evidence type="ECO:0000256" key="1">
    <source>
        <dbReference type="ARBA" id="ARBA00006336"/>
    </source>
</evidence>
<evidence type="ECO:0000256" key="3">
    <source>
        <dbReference type="SAM" id="MobiDB-lite"/>
    </source>
</evidence>
<keyword evidence="6" id="KW-1185">Reference proteome</keyword>
<dbReference type="EC" id="3.-.-.-" evidence="5"/>
<dbReference type="CDD" id="cd00431">
    <property type="entry name" value="cysteine_hydrolases"/>
    <property type="match status" value="1"/>
</dbReference>
<dbReference type="EMBL" id="JATAAI010000038">
    <property type="protein sequence ID" value="KAK1734550.1"/>
    <property type="molecule type" value="Genomic_DNA"/>
</dbReference>
<evidence type="ECO:0000313" key="5">
    <source>
        <dbReference type="EMBL" id="KAK1734550.1"/>
    </source>
</evidence>
<dbReference type="InterPro" id="IPR036380">
    <property type="entry name" value="Isochorismatase-like_sf"/>
</dbReference>
<proteinExistence type="inferred from homology"/>
<evidence type="ECO:0000259" key="4">
    <source>
        <dbReference type="Pfam" id="PF00857"/>
    </source>
</evidence>
<keyword evidence="2 5" id="KW-0378">Hydrolase</keyword>
<protein>
    <submittedName>
        <fullName evidence="5">Isochorismatase family protein</fullName>
        <ecNumber evidence="5">3.-.-.-</ecNumber>
    </submittedName>
</protein>
<feature type="compositionally biased region" description="Low complexity" evidence="3">
    <location>
        <begin position="29"/>
        <end position="43"/>
    </location>
</feature>
<dbReference type="PANTHER" id="PTHR43540">
    <property type="entry name" value="PEROXYUREIDOACRYLATE/UREIDOACRYLATE AMIDOHYDROLASE-RELATED"/>
    <property type="match status" value="1"/>
</dbReference>
<feature type="region of interest" description="Disordered" evidence="3">
    <location>
        <begin position="287"/>
        <end position="319"/>
    </location>
</feature>
<feature type="region of interest" description="Disordered" evidence="3">
    <location>
        <begin position="29"/>
        <end position="56"/>
    </location>
</feature>
<dbReference type="InterPro" id="IPR050272">
    <property type="entry name" value="Isochorismatase-like_hydrls"/>
</dbReference>
<dbReference type="Gene3D" id="3.40.50.850">
    <property type="entry name" value="Isochorismatase-like"/>
    <property type="match status" value="1"/>
</dbReference>